<feature type="transmembrane region" description="Helical" evidence="6">
    <location>
        <begin position="88"/>
        <end position="108"/>
    </location>
</feature>
<evidence type="ECO:0000256" key="2">
    <source>
        <dbReference type="ARBA" id="ARBA00022448"/>
    </source>
</evidence>
<feature type="transmembrane region" description="Helical" evidence="6">
    <location>
        <begin position="342"/>
        <end position="365"/>
    </location>
</feature>
<keyword evidence="3 6" id="KW-0812">Transmembrane</keyword>
<evidence type="ECO:0000256" key="6">
    <source>
        <dbReference type="SAM" id="Phobius"/>
    </source>
</evidence>
<dbReference type="SUPFAM" id="SSF103473">
    <property type="entry name" value="MFS general substrate transporter"/>
    <property type="match status" value="1"/>
</dbReference>
<dbReference type="Proteomes" id="UP000326287">
    <property type="component" value="Chromosome"/>
</dbReference>
<feature type="transmembrane region" description="Helical" evidence="6">
    <location>
        <begin position="193"/>
        <end position="212"/>
    </location>
</feature>
<sequence>MQQTSAAPQERLSGPALVYGWYTVVLLTLAYILSFVDRYILGLLIGPIKADLGLSDTQIGLLLGPAFAVFYVLMGLPLGWLADRGRRTWIVGAGIILWSAATAWCGLAKNFVQLGLARISVGIGEATLSPCALSMIADRFPEEQRGKPVAFYSAALSVGAGVASLVGASVLAWTGTHDTFNLPVFGELAPWQVTFLIVAAPGFPLAIMMLTLKEPMRQSSALTADGEAASMGQALGEVGRNWKAYVGLVSMVCAMTVVAYSQGWLAAMFDRTFGWETSKYALYNGIGLLIVGPLTVSFTGWYSDRMYTAGKTDASLRMVMAGLVLLLLTGVAGPLMPTAWTAFGVLVTNNIGISMLSAAAPVALLNITPGAIRGQVVALYYITISVAGLMLGPTMVGVLNDVAFGEAGIRYSLAVVPVVIGLPVVLMLMPIRKAYLQRLETLQ</sequence>
<gene>
    <name evidence="8" type="ORF">EY643_07690</name>
</gene>
<reference evidence="8 9" key="1">
    <citation type="submission" date="2019-02" db="EMBL/GenBank/DDBJ databases">
        <authorList>
            <person name="Li S.-H."/>
        </authorList>
    </citation>
    <scope>NUCLEOTIDE SEQUENCE [LARGE SCALE GENOMIC DNA]</scope>
    <source>
        <strain evidence="8 9">IMCC14385</strain>
    </source>
</reference>
<name>A0A5P9NIC7_9GAMM</name>
<feature type="transmembrane region" description="Helical" evidence="6">
    <location>
        <begin position="61"/>
        <end position="82"/>
    </location>
</feature>
<dbReference type="Gene3D" id="1.20.1250.20">
    <property type="entry name" value="MFS general substrate transporter like domains"/>
    <property type="match status" value="2"/>
</dbReference>
<feature type="domain" description="Major facilitator superfamily (MFS) profile" evidence="7">
    <location>
        <begin position="23"/>
        <end position="433"/>
    </location>
</feature>
<dbReference type="InterPro" id="IPR020846">
    <property type="entry name" value="MFS_dom"/>
</dbReference>
<feature type="transmembrane region" description="Helical" evidence="6">
    <location>
        <begin position="245"/>
        <end position="269"/>
    </location>
</feature>
<dbReference type="InterPro" id="IPR036259">
    <property type="entry name" value="MFS_trans_sf"/>
</dbReference>
<dbReference type="InterPro" id="IPR011701">
    <property type="entry name" value="MFS"/>
</dbReference>
<dbReference type="Pfam" id="PF07690">
    <property type="entry name" value="MFS_1"/>
    <property type="match status" value="1"/>
</dbReference>
<feature type="transmembrane region" description="Helical" evidence="6">
    <location>
        <begin position="411"/>
        <end position="429"/>
    </location>
</feature>
<evidence type="ECO:0000256" key="3">
    <source>
        <dbReference type="ARBA" id="ARBA00022692"/>
    </source>
</evidence>
<feature type="transmembrane region" description="Helical" evidence="6">
    <location>
        <begin position="314"/>
        <end position="336"/>
    </location>
</feature>
<dbReference type="AlphaFoldDB" id="A0A5P9NIC7"/>
<keyword evidence="4 6" id="KW-1133">Transmembrane helix</keyword>
<dbReference type="GO" id="GO:0016020">
    <property type="term" value="C:membrane"/>
    <property type="evidence" value="ECO:0007669"/>
    <property type="project" value="UniProtKB-SubCell"/>
</dbReference>
<comment type="subcellular location">
    <subcellularLocation>
        <location evidence="1">Membrane</location>
        <topology evidence="1">Multi-pass membrane protein</topology>
    </subcellularLocation>
</comment>
<keyword evidence="2" id="KW-0813">Transport</keyword>
<dbReference type="PANTHER" id="PTHR23505">
    <property type="entry name" value="SPINSTER"/>
    <property type="match status" value="1"/>
</dbReference>
<dbReference type="InterPro" id="IPR044770">
    <property type="entry name" value="MFS_spinster-like"/>
</dbReference>
<feature type="transmembrane region" description="Helical" evidence="6">
    <location>
        <begin position="20"/>
        <end position="40"/>
    </location>
</feature>
<accession>A0A5P9NIC7</accession>
<organism evidence="8 9">
    <name type="scientific">Halioglobus maricola</name>
    <dbReference type="NCBI Taxonomy" id="2601894"/>
    <lineage>
        <taxon>Bacteria</taxon>
        <taxon>Pseudomonadati</taxon>
        <taxon>Pseudomonadota</taxon>
        <taxon>Gammaproteobacteria</taxon>
        <taxon>Cellvibrionales</taxon>
        <taxon>Halieaceae</taxon>
        <taxon>Halioglobus</taxon>
    </lineage>
</organism>
<dbReference type="PROSITE" id="PS50850">
    <property type="entry name" value="MFS"/>
    <property type="match status" value="1"/>
</dbReference>
<dbReference type="RefSeq" id="WP_152661649.1">
    <property type="nucleotide sequence ID" value="NZ_CP036422.1"/>
</dbReference>
<evidence type="ECO:0000256" key="1">
    <source>
        <dbReference type="ARBA" id="ARBA00004141"/>
    </source>
</evidence>
<dbReference type="EMBL" id="CP036422">
    <property type="protein sequence ID" value="QFU75542.1"/>
    <property type="molecule type" value="Genomic_DNA"/>
</dbReference>
<proteinExistence type="predicted"/>
<dbReference type="GO" id="GO:0022857">
    <property type="term" value="F:transmembrane transporter activity"/>
    <property type="evidence" value="ECO:0007669"/>
    <property type="project" value="InterPro"/>
</dbReference>
<keyword evidence="9" id="KW-1185">Reference proteome</keyword>
<dbReference type="OrthoDB" id="9781156at2"/>
<evidence type="ECO:0000313" key="9">
    <source>
        <dbReference type="Proteomes" id="UP000326287"/>
    </source>
</evidence>
<protein>
    <submittedName>
        <fullName evidence="8">MFS transporter</fullName>
    </submittedName>
</protein>
<keyword evidence="5 6" id="KW-0472">Membrane</keyword>
<feature type="transmembrane region" description="Helical" evidence="6">
    <location>
        <begin position="281"/>
        <end position="302"/>
    </location>
</feature>
<feature type="transmembrane region" description="Helical" evidence="6">
    <location>
        <begin position="377"/>
        <end position="399"/>
    </location>
</feature>
<evidence type="ECO:0000256" key="4">
    <source>
        <dbReference type="ARBA" id="ARBA00022989"/>
    </source>
</evidence>
<dbReference type="KEGG" id="halc:EY643_07690"/>
<evidence type="ECO:0000259" key="7">
    <source>
        <dbReference type="PROSITE" id="PS50850"/>
    </source>
</evidence>
<evidence type="ECO:0000313" key="8">
    <source>
        <dbReference type="EMBL" id="QFU75542.1"/>
    </source>
</evidence>
<dbReference type="PANTHER" id="PTHR23505:SF79">
    <property type="entry name" value="PROTEIN SPINSTER"/>
    <property type="match status" value="1"/>
</dbReference>
<evidence type="ECO:0000256" key="5">
    <source>
        <dbReference type="ARBA" id="ARBA00023136"/>
    </source>
</evidence>
<feature type="transmembrane region" description="Helical" evidence="6">
    <location>
        <begin position="149"/>
        <end position="173"/>
    </location>
</feature>